<dbReference type="KEGG" id="plig:NAG76_05005"/>
<keyword evidence="2" id="KW-0012">Acyltransferase</keyword>
<reference evidence="4" key="1">
    <citation type="submission" date="2022-05" db="EMBL/GenBank/DDBJ databases">
        <title>Novel bacterial taxa in a minimal lignocellulolytic consortium and its capacity to transform plastics disclosed by genome-resolved metagenomics.</title>
        <authorList>
            <person name="Rodriguez C.A.D."/>
            <person name="Diaz-Garcia L."/>
            <person name="Herrera K."/>
            <person name="Tarazona N.A."/>
            <person name="Sproer C."/>
            <person name="Overmann J."/>
            <person name="Jimenez D.J."/>
        </authorList>
    </citation>
    <scope>NUCLEOTIDE SEQUENCE</scope>
    <source>
        <strain evidence="4">MAG5</strain>
    </source>
</reference>
<accession>A0A9J6ZHS0</accession>
<sequence length="184" mass="20795">MIRQAQLEDASQVVSLIISAIHELTVPFTGEHDENAAAKILTEYYCTPGNRFSYELVTVEEIDGEIAGMILCYYGKDMTALYSPIETLLQQRLQKAVTLELEADTDEYYIDAIAVHPSYQGRGIASRLMQHSEQKAANDGVHKVGLNVDFDNASAEDIYKRKGYVADKQIMLHHKPFWHMVKQV</sequence>
<dbReference type="GO" id="GO:0016747">
    <property type="term" value="F:acyltransferase activity, transferring groups other than amino-acyl groups"/>
    <property type="evidence" value="ECO:0007669"/>
    <property type="project" value="InterPro"/>
</dbReference>
<evidence type="ECO:0000256" key="1">
    <source>
        <dbReference type="ARBA" id="ARBA00022679"/>
    </source>
</evidence>
<proteinExistence type="predicted"/>
<dbReference type="InterPro" id="IPR016181">
    <property type="entry name" value="Acyl_CoA_acyltransferase"/>
</dbReference>
<protein>
    <submittedName>
        <fullName evidence="4">GNAT family N-acetyltransferase</fullName>
    </submittedName>
</protein>
<gene>
    <name evidence="4" type="ORF">NAG76_05005</name>
</gene>
<name>A0A9J6ZHS0_9BACL</name>
<dbReference type="EMBL" id="CP097899">
    <property type="protein sequence ID" value="URN95604.1"/>
    <property type="molecule type" value="Genomic_DNA"/>
</dbReference>
<evidence type="ECO:0000313" key="5">
    <source>
        <dbReference type="Proteomes" id="UP001056756"/>
    </source>
</evidence>
<organism evidence="4 5">
    <name type="scientific">Candidatus Pristimantibacillus lignocellulolyticus</name>
    <dbReference type="NCBI Taxonomy" id="2994561"/>
    <lineage>
        <taxon>Bacteria</taxon>
        <taxon>Bacillati</taxon>
        <taxon>Bacillota</taxon>
        <taxon>Bacilli</taxon>
        <taxon>Bacillales</taxon>
        <taxon>Paenibacillaceae</taxon>
        <taxon>Candidatus Pristimantibacillus</taxon>
    </lineage>
</organism>
<dbReference type="Gene3D" id="3.40.630.30">
    <property type="match status" value="1"/>
</dbReference>
<evidence type="ECO:0000313" key="4">
    <source>
        <dbReference type="EMBL" id="URN95604.1"/>
    </source>
</evidence>
<dbReference type="PANTHER" id="PTHR43420">
    <property type="entry name" value="ACETYLTRANSFERASE"/>
    <property type="match status" value="1"/>
</dbReference>
<dbReference type="SUPFAM" id="SSF55729">
    <property type="entry name" value="Acyl-CoA N-acyltransferases (Nat)"/>
    <property type="match status" value="1"/>
</dbReference>
<dbReference type="PROSITE" id="PS51186">
    <property type="entry name" value="GNAT"/>
    <property type="match status" value="1"/>
</dbReference>
<dbReference type="CDD" id="cd04301">
    <property type="entry name" value="NAT_SF"/>
    <property type="match status" value="1"/>
</dbReference>
<evidence type="ECO:0000256" key="2">
    <source>
        <dbReference type="ARBA" id="ARBA00023315"/>
    </source>
</evidence>
<keyword evidence="1" id="KW-0808">Transferase</keyword>
<dbReference type="Pfam" id="PF00583">
    <property type="entry name" value="Acetyltransf_1"/>
    <property type="match status" value="1"/>
</dbReference>
<dbReference type="InterPro" id="IPR000182">
    <property type="entry name" value="GNAT_dom"/>
</dbReference>
<dbReference type="InterPro" id="IPR050680">
    <property type="entry name" value="YpeA/RimI_acetyltransf"/>
</dbReference>
<dbReference type="Proteomes" id="UP001056756">
    <property type="component" value="Chromosome"/>
</dbReference>
<evidence type="ECO:0000259" key="3">
    <source>
        <dbReference type="PROSITE" id="PS51186"/>
    </source>
</evidence>
<feature type="domain" description="N-acetyltransferase" evidence="3">
    <location>
        <begin position="1"/>
        <end position="184"/>
    </location>
</feature>
<dbReference type="AlphaFoldDB" id="A0A9J6ZHS0"/>